<feature type="region of interest" description="Disordered" evidence="1">
    <location>
        <begin position="116"/>
        <end position="139"/>
    </location>
</feature>
<organism evidence="3 4">
    <name type="scientific">Salinisphaera orenii YIM 95161</name>
    <dbReference type="NCBI Taxonomy" id="1051139"/>
    <lineage>
        <taxon>Bacteria</taxon>
        <taxon>Pseudomonadati</taxon>
        <taxon>Pseudomonadota</taxon>
        <taxon>Gammaproteobacteria</taxon>
        <taxon>Salinisphaerales</taxon>
        <taxon>Salinisphaeraceae</taxon>
        <taxon>Salinisphaera</taxon>
    </lineage>
</organism>
<dbReference type="SUPFAM" id="SSF56770">
    <property type="entry name" value="HydA/Nqo6-like"/>
    <property type="match status" value="1"/>
</dbReference>
<dbReference type="GO" id="GO:0051287">
    <property type="term" value="F:NAD binding"/>
    <property type="evidence" value="ECO:0007669"/>
    <property type="project" value="InterPro"/>
</dbReference>
<dbReference type="InterPro" id="IPR029014">
    <property type="entry name" value="NiFe-Hase_large"/>
</dbReference>
<evidence type="ECO:0000259" key="2">
    <source>
        <dbReference type="Pfam" id="PF00346"/>
    </source>
</evidence>
<name>A0A423PDS3_9GAMM</name>
<gene>
    <name evidence="3" type="ORF">SAHL_17190</name>
</gene>
<dbReference type="AlphaFoldDB" id="A0A423PDS3"/>
<sequence>MKMLERLAARAPVPLFVAMGRDRAPAVERLLQSADIDVTATPRHASILLVAGRVRDSDQAYLDRIHDQLPHPRATFWWGDEQGDDVDEAQRAASFDDPVISLRALYRNLISGAHASETHRLPDEPPAPWRGKGDHGQGGEGMMGGVPYGRMMPMPPTPDIRDGLALDVYTTQIGPFMPYWPAGLVLEVTFQGDVIQSAEVVQPPYPPRDVDRVPFDRLLHETTALAQIERARAAHHLVCIARLLSLVGLPTLSRRAQILAARVRANETIAIAPLRKAAARSGLTAALAPGLGRIDDRLARELGGPAQRAAGHAIDDRSDNPMYKRLDFTPVTQTQSDCRARLAQWFDEAEQALALVSAAPDAMIGQGALVEAPWALRAPPVDYRLTELLPGLEWSEALLVLNSFDSAALCRMAPLEAP</sequence>
<dbReference type="InterPro" id="IPR001135">
    <property type="entry name" value="NADH_Q_OxRdtase_suD"/>
</dbReference>
<feature type="domain" description="NADH-quinone oxidoreductase subunit D" evidence="2">
    <location>
        <begin position="293"/>
        <end position="366"/>
    </location>
</feature>
<evidence type="ECO:0000313" key="3">
    <source>
        <dbReference type="EMBL" id="ROO23169.1"/>
    </source>
</evidence>
<accession>A0A423PDS3</accession>
<reference evidence="3 4" key="1">
    <citation type="submission" date="2013-10" db="EMBL/GenBank/DDBJ databases">
        <title>Salinisphaera halophila YIM 95161 Genome Sequencing.</title>
        <authorList>
            <person name="Lai Q."/>
            <person name="Li C."/>
            <person name="Shao Z."/>
        </authorList>
    </citation>
    <scope>NUCLEOTIDE SEQUENCE [LARGE SCALE GENOMIC DNA]</scope>
    <source>
        <strain evidence="3 4">YIM 95161</strain>
    </source>
</reference>
<evidence type="ECO:0000313" key="4">
    <source>
        <dbReference type="Proteomes" id="UP000285123"/>
    </source>
</evidence>
<dbReference type="SUPFAM" id="SSF56762">
    <property type="entry name" value="HydB/Nqo4-like"/>
    <property type="match status" value="1"/>
</dbReference>
<proteinExistence type="predicted"/>
<dbReference type="Pfam" id="PF00346">
    <property type="entry name" value="Complex1_49kDa"/>
    <property type="match status" value="1"/>
</dbReference>
<dbReference type="Proteomes" id="UP000285123">
    <property type="component" value="Unassembled WGS sequence"/>
</dbReference>
<dbReference type="GO" id="GO:0016651">
    <property type="term" value="F:oxidoreductase activity, acting on NAD(P)H"/>
    <property type="evidence" value="ECO:0007669"/>
    <property type="project" value="InterPro"/>
</dbReference>
<dbReference type="Gene3D" id="1.10.645.10">
    <property type="entry name" value="Cytochrome-c3 Hydrogenase, chain B"/>
    <property type="match status" value="1"/>
</dbReference>
<dbReference type="GO" id="GO:0048038">
    <property type="term" value="F:quinone binding"/>
    <property type="evidence" value="ECO:0007669"/>
    <property type="project" value="InterPro"/>
</dbReference>
<protein>
    <recommendedName>
        <fullName evidence="2">NADH-quinone oxidoreductase subunit D domain-containing protein</fullName>
    </recommendedName>
</protein>
<dbReference type="EMBL" id="AYKF01000143">
    <property type="protein sequence ID" value="ROO23169.1"/>
    <property type="molecule type" value="Genomic_DNA"/>
</dbReference>
<evidence type="ECO:0000256" key="1">
    <source>
        <dbReference type="SAM" id="MobiDB-lite"/>
    </source>
</evidence>
<comment type="caution">
    <text evidence="3">The sequence shown here is derived from an EMBL/GenBank/DDBJ whole genome shotgun (WGS) entry which is preliminary data.</text>
</comment>